<evidence type="ECO:0000313" key="2">
    <source>
        <dbReference type="Proteomes" id="UP000248079"/>
    </source>
</evidence>
<organism evidence="1 2">
    <name type="scientific">Marinifilum breve</name>
    <dbReference type="NCBI Taxonomy" id="2184082"/>
    <lineage>
        <taxon>Bacteria</taxon>
        <taxon>Pseudomonadati</taxon>
        <taxon>Bacteroidota</taxon>
        <taxon>Bacteroidia</taxon>
        <taxon>Marinilabiliales</taxon>
        <taxon>Marinifilaceae</taxon>
    </lineage>
</organism>
<name>A0A2V4AAT1_9BACT</name>
<reference evidence="1 2" key="1">
    <citation type="submission" date="2018-05" db="EMBL/GenBank/DDBJ databases">
        <title>Marinifilum breve JC075T sp. nov., a marine bacterium isolated from Yongle Blue Hole in the South China Sea.</title>
        <authorList>
            <person name="Fu T."/>
        </authorList>
    </citation>
    <scope>NUCLEOTIDE SEQUENCE [LARGE SCALE GENOMIC DNA]</scope>
    <source>
        <strain evidence="1 2">JC075</strain>
    </source>
</reference>
<keyword evidence="2" id="KW-1185">Reference proteome</keyword>
<comment type="caution">
    <text evidence="1">The sequence shown here is derived from an EMBL/GenBank/DDBJ whole genome shotgun (WGS) entry which is preliminary data.</text>
</comment>
<dbReference type="EMBL" id="QFLI01000004">
    <property type="protein sequence ID" value="PXY01054.1"/>
    <property type="molecule type" value="Genomic_DNA"/>
</dbReference>
<evidence type="ECO:0000313" key="1">
    <source>
        <dbReference type="EMBL" id="PXY01054.1"/>
    </source>
</evidence>
<sequence>METKLLSTCTANEAYDANSNCLSVLSQKDFSSDINLTNIATKLGQKGAILLDSIGVEKKSEYTSEISNLDSDFDSSLICFKKFVDANLALNDSEKALKANKISSKIEANNPFLYKLGYEEQMTQALSLFSDLDQEEFQTAMADLYGVKESYTICKANHTKLQSMYRKGQEVKALKEKVIPSSVIKREVTDIINVQLIPYLRVLSGTQAEMYEETYTKIIHYIELVNTKIRTRRSRATTEEEVTSEVE</sequence>
<dbReference type="OrthoDB" id="1116590at2"/>
<dbReference type="RefSeq" id="WP_110360686.1">
    <property type="nucleotide sequence ID" value="NZ_QFLI01000004.1"/>
</dbReference>
<gene>
    <name evidence="1" type="ORF">DF185_10390</name>
</gene>
<dbReference type="AlphaFoldDB" id="A0A2V4AAT1"/>
<accession>A0A2V4AAT1</accession>
<proteinExistence type="predicted"/>
<dbReference type="Proteomes" id="UP000248079">
    <property type="component" value="Unassembled WGS sequence"/>
</dbReference>
<protein>
    <submittedName>
        <fullName evidence="1">Uncharacterized protein</fullName>
    </submittedName>
</protein>